<dbReference type="AlphaFoldDB" id="A0A453MHK1"/>
<reference evidence="2" key="3">
    <citation type="journal article" date="2017" name="Nature">
        <title>Genome sequence of the progenitor of the wheat D genome Aegilops tauschii.</title>
        <authorList>
            <person name="Luo M.C."/>
            <person name="Gu Y.Q."/>
            <person name="Puiu D."/>
            <person name="Wang H."/>
            <person name="Twardziok S.O."/>
            <person name="Deal K.R."/>
            <person name="Huo N."/>
            <person name="Zhu T."/>
            <person name="Wang L."/>
            <person name="Wang Y."/>
            <person name="McGuire P.E."/>
            <person name="Liu S."/>
            <person name="Long H."/>
            <person name="Ramasamy R.K."/>
            <person name="Rodriguez J.C."/>
            <person name="Van S.L."/>
            <person name="Yuan L."/>
            <person name="Wang Z."/>
            <person name="Xia Z."/>
            <person name="Xiao L."/>
            <person name="Anderson O.D."/>
            <person name="Ouyang S."/>
            <person name="Liang Y."/>
            <person name="Zimin A.V."/>
            <person name="Pertea G."/>
            <person name="Qi P."/>
            <person name="Bennetzen J.L."/>
            <person name="Dai X."/>
            <person name="Dawson M.W."/>
            <person name="Muller H.G."/>
            <person name="Kugler K."/>
            <person name="Rivarola-Duarte L."/>
            <person name="Spannagl M."/>
            <person name="Mayer K.F.X."/>
            <person name="Lu F.H."/>
            <person name="Bevan M.W."/>
            <person name="Leroy P."/>
            <person name="Li P."/>
            <person name="You F.M."/>
            <person name="Sun Q."/>
            <person name="Liu Z."/>
            <person name="Lyons E."/>
            <person name="Wicker T."/>
            <person name="Salzberg S.L."/>
            <person name="Devos K.M."/>
            <person name="Dvorak J."/>
        </authorList>
    </citation>
    <scope>NUCLEOTIDE SEQUENCE [LARGE SCALE GENOMIC DNA]</scope>
    <source>
        <strain evidence="2">cv. AL8/78</strain>
    </source>
</reference>
<keyword evidence="3" id="KW-1185">Reference proteome</keyword>
<dbReference type="Gramene" id="AET5Gv21182300.43">
    <property type="protein sequence ID" value="AET5Gv21182300.43"/>
    <property type="gene ID" value="AET5Gv21182300"/>
</dbReference>
<evidence type="ECO:0000313" key="3">
    <source>
        <dbReference type="Proteomes" id="UP000015105"/>
    </source>
</evidence>
<organism evidence="2 3">
    <name type="scientific">Aegilops tauschii subsp. strangulata</name>
    <name type="common">Goatgrass</name>
    <dbReference type="NCBI Taxonomy" id="200361"/>
    <lineage>
        <taxon>Eukaryota</taxon>
        <taxon>Viridiplantae</taxon>
        <taxon>Streptophyta</taxon>
        <taxon>Embryophyta</taxon>
        <taxon>Tracheophyta</taxon>
        <taxon>Spermatophyta</taxon>
        <taxon>Magnoliopsida</taxon>
        <taxon>Liliopsida</taxon>
        <taxon>Poales</taxon>
        <taxon>Poaceae</taxon>
        <taxon>BOP clade</taxon>
        <taxon>Pooideae</taxon>
        <taxon>Triticodae</taxon>
        <taxon>Triticeae</taxon>
        <taxon>Triticinae</taxon>
        <taxon>Aegilops</taxon>
    </lineage>
</organism>
<evidence type="ECO:0000313" key="2">
    <source>
        <dbReference type="EnsemblPlants" id="AET5Gv21182300.43"/>
    </source>
</evidence>
<reference evidence="2" key="5">
    <citation type="journal article" date="2021" name="G3 (Bethesda)">
        <title>Aegilops tauschii genome assembly Aet v5.0 features greater sequence contiguity and improved annotation.</title>
        <authorList>
            <person name="Wang L."/>
            <person name="Zhu T."/>
            <person name="Rodriguez J.C."/>
            <person name="Deal K.R."/>
            <person name="Dubcovsky J."/>
            <person name="McGuire P.E."/>
            <person name="Lux T."/>
            <person name="Spannagl M."/>
            <person name="Mayer K.F.X."/>
            <person name="Baldrich P."/>
            <person name="Meyers B.C."/>
            <person name="Huo N."/>
            <person name="Gu Y.Q."/>
            <person name="Zhou H."/>
            <person name="Devos K.M."/>
            <person name="Bennetzen J.L."/>
            <person name="Unver T."/>
            <person name="Budak H."/>
            <person name="Gulick P.J."/>
            <person name="Galiba G."/>
            <person name="Kalapos B."/>
            <person name="Nelson D.R."/>
            <person name="Li P."/>
            <person name="You F.M."/>
            <person name="Luo M.C."/>
            <person name="Dvorak J."/>
        </authorList>
    </citation>
    <scope>NUCLEOTIDE SEQUENCE [LARGE SCALE GENOMIC DNA]</scope>
    <source>
        <strain evidence="2">cv. AL8/78</strain>
    </source>
</reference>
<dbReference type="EnsemblPlants" id="AET5Gv21182300.43">
    <property type="protein sequence ID" value="AET5Gv21182300.43"/>
    <property type="gene ID" value="AET5Gv21182300"/>
</dbReference>
<accession>A0A453MHK1</accession>
<proteinExistence type="predicted"/>
<reference evidence="2" key="4">
    <citation type="submission" date="2019-03" db="UniProtKB">
        <authorList>
            <consortium name="EnsemblPlants"/>
        </authorList>
    </citation>
    <scope>IDENTIFICATION</scope>
</reference>
<feature type="compositionally biased region" description="Low complexity" evidence="1">
    <location>
        <begin position="1"/>
        <end position="13"/>
    </location>
</feature>
<evidence type="ECO:0000256" key="1">
    <source>
        <dbReference type="SAM" id="MobiDB-lite"/>
    </source>
</evidence>
<sequence length="56" mass="5806">HLSSLSTTTTRPPARAPLPPVGETLTLHCSSPIRRGRPSVGARAMLLVSSGQMAAL</sequence>
<name>A0A453MHK1_AEGTS</name>
<reference evidence="3" key="1">
    <citation type="journal article" date="2014" name="Science">
        <title>Ancient hybridizations among the ancestral genomes of bread wheat.</title>
        <authorList>
            <consortium name="International Wheat Genome Sequencing Consortium,"/>
            <person name="Marcussen T."/>
            <person name="Sandve S.R."/>
            <person name="Heier L."/>
            <person name="Spannagl M."/>
            <person name="Pfeifer M."/>
            <person name="Jakobsen K.S."/>
            <person name="Wulff B.B."/>
            <person name="Steuernagel B."/>
            <person name="Mayer K.F."/>
            <person name="Olsen O.A."/>
        </authorList>
    </citation>
    <scope>NUCLEOTIDE SEQUENCE [LARGE SCALE GENOMIC DNA]</scope>
    <source>
        <strain evidence="3">cv. AL8/78</strain>
    </source>
</reference>
<reference evidence="3" key="2">
    <citation type="journal article" date="2017" name="Nat. Plants">
        <title>The Aegilops tauschii genome reveals multiple impacts of transposons.</title>
        <authorList>
            <person name="Zhao G."/>
            <person name="Zou C."/>
            <person name="Li K."/>
            <person name="Wang K."/>
            <person name="Li T."/>
            <person name="Gao L."/>
            <person name="Zhang X."/>
            <person name="Wang H."/>
            <person name="Yang Z."/>
            <person name="Liu X."/>
            <person name="Jiang W."/>
            <person name="Mao L."/>
            <person name="Kong X."/>
            <person name="Jiao Y."/>
            <person name="Jia J."/>
        </authorList>
    </citation>
    <scope>NUCLEOTIDE SEQUENCE [LARGE SCALE GENOMIC DNA]</scope>
    <source>
        <strain evidence="3">cv. AL8/78</strain>
    </source>
</reference>
<feature type="region of interest" description="Disordered" evidence="1">
    <location>
        <begin position="1"/>
        <end position="36"/>
    </location>
</feature>
<dbReference type="Proteomes" id="UP000015105">
    <property type="component" value="Chromosome 5D"/>
</dbReference>
<protein>
    <submittedName>
        <fullName evidence="2">Uncharacterized protein</fullName>
    </submittedName>
</protein>